<keyword evidence="3" id="KW-1185">Reference proteome</keyword>
<dbReference type="Proteomes" id="UP001150904">
    <property type="component" value="Unassembled WGS sequence"/>
</dbReference>
<sequence length="110" mass="11769">MNDKAQLRGLFAATGYTAKIGFKAGVPSYSKPETTLAELDAGKYPGMTASGYPYMFHIYGTHGPTLLSNGPTTMELQGRWVGDFIQRSKGRASNASIPSPLQPRLGNTVS</sequence>
<name>A0A9W9SZG9_9EURO</name>
<dbReference type="RefSeq" id="XP_058308226.1">
    <property type="nucleotide sequence ID" value="XM_058451688.1"/>
</dbReference>
<dbReference type="InterPro" id="IPR036188">
    <property type="entry name" value="FAD/NAD-bd_sf"/>
</dbReference>
<evidence type="ECO:0000256" key="1">
    <source>
        <dbReference type="SAM" id="MobiDB-lite"/>
    </source>
</evidence>
<accession>A0A9W9SZG9</accession>
<protein>
    <submittedName>
        <fullName evidence="2">Uncharacterized protein</fullName>
    </submittedName>
</protein>
<reference evidence="2" key="1">
    <citation type="submission" date="2022-12" db="EMBL/GenBank/DDBJ databases">
        <authorList>
            <person name="Petersen C."/>
        </authorList>
    </citation>
    <scope>NUCLEOTIDE SEQUENCE</scope>
    <source>
        <strain evidence="2">IBT 15544</strain>
    </source>
</reference>
<comment type="caution">
    <text evidence="2">The sequence shown here is derived from an EMBL/GenBank/DDBJ whole genome shotgun (WGS) entry which is preliminary data.</text>
</comment>
<feature type="region of interest" description="Disordered" evidence="1">
    <location>
        <begin position="90"/>
        <end position="110"/>
    </location>
</feature>
<evidence type="ECO:0000313" key="2">
    <source>
        <dbReference type="EMBL" id="KAJ5203747.1"/>
    </source>
</evidence>
<evidence type="ECO:0000313" key="3">
    <source>
        <dbReference type="Proteomes" id="UP001150904"/>
    </source>
</evidence>
<dbReference type="OrthoDB" id="66881at2759"/>
<gene>
    <name evidence="2" type="ORF">N7498_004626</name>
</gene>
<dbReference type="EMBL" id="JAPQKR010000012">
    <property type="protein sequence ID" value="KAJ5203747.1"/>
    <property type="molecule type" value="Genomic_DNA"/>
</dbReference>
<dbReference type="AlphaFoldDB" id="A0A9W9SZG9"/>
<reference evidence="2" key="2">
    <citation type="journal article" date="2023" name="IMA Fungus">
        <title>Comparative genomic study of the Penicillium genus elucidates a diverse pangenome and 15 lateral gene transfer events.</title>
        <authorList>
            <person name="Petersen C."/>
            <person name="Sorensen T."/>
            <person name="Nielsen M.R."/>
            <person name="Sondergaard T.E."/>
            <person name="Sorensen J.L."/>
            <person name="Fitzpatrick D.A."/>
            <person name="Frisvad J.C."/>
            <person name="Nielsen K.L."/>
        </authorList>
    </citation>
    <scope>NUCLEOTIDE SEQUENCE</scope>
    <source>
        <strain evidence="2">IBT 15544</strain>
    </source>
</reference>
<dbReference type="Gene3D" id="3.50.50.60">
    <property type="entry name" value="FAD/NAD(P)-binding domain"/>
    <property type="match status" value="1"/>
</dbReference>
<proteinExistence type="predicted"/>
<organism evidence="2 3">
    <name type="scientific">Penicillium cinerascens</name>
    <dbReference type="NCBI Taxonomy" id="70096"/>
    <lineage>
        <taxon>Eukaryota</taxon>
        <taxon>Fungi</taxon>
        <taxon>Dikarya</taxon>
        <taxon>Ascomycota</taxon>
        <taxon>Pezizomycotina</taxon>
        <taxon>Eurotiomycetes</taxon>
        <taxon>Eurotiomycetidae</taxon>
        <taxon>Eurotiales</taxon>
        <taxon>Aspergillaceae</taxon>
        <taxon>Penicillium</taxon>
    </lineage>
</organism>
<feature type="compositionally biased region" description="Polar residues" evidence="1">
    <location>
        <begin position="91"/>
        <end position="110"/>
    </location>
</feature>
<dbReference type="GeneID" id="83178989"/>